<gene>
    <name evidence="2" type="ORF">FB547_108285</name>
</gene>
<reference evidence="2 3" key="1">
    <citation type="submission" date="2019-06" db="EMBL/GenBank/DDBJ databases">
        <title>Sorghum-associated microbial communities from plants grown in Nebraska, USA.</title>
        <authorList>
            <person name="Schachtman D."/>
        </authorList>
    </citation>
    <scope>NUCLEOTIDE SEQUENCE [LARGE SCALE GENOMIC DNA]</scope>
    <source>
        <strain evidence="2 3">T529</strain>
    </source>
</reference>
<dbReference type="AlphaFoldDB" id="A0A561BH76"/>
<dbReference type="GO" id="GO:0016491">
    <property type="term" value="F:oxidoreductase activity"/>
    <property type="evidence" value="ECO:0007669"/>
    <property type="project" value="InterPro"/>
</dbReference>
<dbReference type="SUPFAM" id="SSF52833">
    <property type="entry name" value="Thioredoxin-like"/>
    <property type="match status" value="1"/>
</dbReference>
<dbReference type="Proteomes" id="UP000319722">
    <property type="component" value="Unassembled WGS sequence"/>
</dbReference>
<name>A0A561BH76_9BURK</name>
<accession>A0A561BH76</accession>
<dbReference type="OrthoDB" id="9813770at2"/>
<dbReference type="RefSeq" id="WP_145745959.1">
    <property type="nucleotide sequence ID" value="NZ_VIVL01000008.1"/>
</dbReference>
<dbReference type="PANTHER" id="PTHR13887:SF51">
    <property type="entry name" value="DSBA FAMILY PROTEIN"/>
    <property type="match status" value="1"/>
</dbReference>
<dbReference type="EMBL" id="VIVL01000008">
    <property type="protein sequence ID" value="TWD78225.1"/>
    <property type="molecule type" value="Genomic_DNA"/>
</dbReference>
<dbReference type="CDD" id="cd03025">
    <property type="entry name" value="DsbA_FrnE_like"/>
    <property type="match status" value="1"/>
</dbReference>
<protein>
    <recommendedName>
        <fullName evidence="1">DSBA-like thioredoxin domain-containing protein</fullName>
    </recommendedName>
</protein>
<dbReference type="Pfam" id="PF01323">
    <property type="entry name" value="DSBA"/>
    <property type="match status" value="1"/>
</dbReference>
<evidence type="ECO:0000259" key="1">
    <source>
        <dbReference type="Pfam" id="PF01323"/>
    </source>
</evidence>
<organism evidence="2 3">
    <name type="scientific">Variovorax beijingensis</name>
    <dbReference type="NCBI Taxonomy" id="2496117"/>
    <lineage>
        <taxon>Bacteria</taxon>
        <taxon>Pseudomonadati</taxon>
        <taxon>Pseudomonadota</taxon>
        <taxon>Betaproteobacteria</taxon>
        <taxon>Burkholderiales</taxon>
        <taxon>Comamonadaceae</taxon>
        <taxon>Variovorax</taxon>
    </lineage>
</organism>
<dbReference type="InterPro" id="IPR036249">
    <property type="entry name" value="Thioredoxin-like_sf"/>
</dbReference>
<evidence type="ECO:0000313" key="2">
    <source>
        <dbReference type="EMBL" id="TWD78225.1"/>
    </source>
</evidence>
<comment type="caution">
    <text evidence="2">The sequence shown here is derived from an EMBL/GenBank/DDBJ whole genome shotgun (WGS) entry which is preliminary data.</text>
</comment>
<dbReference type="PANTHER" id="PTHR13887">
    <property type="entry name" value="GLUTATHIONE S-TRANSFERASE KAPPA"/>
    <property type="match status" value="1"/>
</dbReference>
<evidence type="ECO:0000313" key="3">
    <source>
        <dbReference type="Proteomes" id="UP000319722"/>
    </source>
</evidence>
<sequence>MAAVNDGSTTTLHYIFDPMCGWCYAAAPLVEAARDVPGLRVAFHGGGMMTGANRRAITPQWREYVMPHDRRIAELTGQPFGEAYFEGLLRDTGAVMDSEPPTTAVLAAEALREGGGLDMIHRLQRAHYVDGRRVADADVLAVLAAELAFDAGAFASAYSRLAGEATFEHIAASRQLLQRAGGQGFPTFVLAQADGSASRIEIGPWLGRTEEWKAQLARLVVPLPATATAGAGPTACGPDGCAI</sequence>
<proteinExistence type="predicted"/>
<feature type="domain" description="DSBA-like thioredoxin" evidence="1">
    <location>
        <begin position="15"/>
        <end position="191"/>
    </location>
</feature>
<dbReference type="InterPro" id="IPR001853">
    <property type="entry name" value="DSBA-like_thioredoxin_dom"/>
</dbReference>
<dbReference type="Gene3D" id="3.40.30.10">
    <property type="entry name" value="Glutaredoxin"/>
    <property type="match status" value="1"/>
</dbReference>